<proteinExistence type="predicted"/>
<dbReference type="AlphaFoldDB" id="X0TS66"/>
<protein>
    <recommendedName>
        <fullName evidence="2">Terminase large subunit gp17-like C-terminal domain-containing protein</fullName>
    </recommendedName>
</protein>
<reference evidence="1" key="1">
    <citation type="journal article" date="2014" name="Front. Microbiol.">
        <title>High frequency of phylogenetically diverse reductive dehalogenase-homologous genes in deep subseafloor sedimentary metagenomes.</title>
        <authorList>
            <person name="Kawai M."/>
            <person name="Futagami T."/>
            <person name="Toyoda A."/>
            <person name="Takaki Y."/>
            <person name="Nishi S."/>
            <person name="Hori S."/>
            <person name="Arai W."/>
            <person name="Tsubouchi T."/>
            <person name="Morono Y."/>
            <person name="Uchiyama I."/>
            <person name="Ito T."/>
            <person name="Fujiyama A."/>
            <person name="Inagaki F."/>
            <person name="Takami H."/>
        </authorList>
    </citation>
    <scope>NUCLEOTIDE SEQUENCE</scope>
    <source>
        <strain evidence="1">Expedition CK06-06</strain>
    </source>
</reference>
<organism evidence="1">
    <name type="scientific">marine sediment metagenome</name>
    <dbReference type="NCBI Taxonomy" id="412755"/>
    <lineage>
        <taxon>unclassified sequences</taxon>
        <taxon>metagenomes</taxon>
        <taxon>ecological metagenomes</taxon>
    </lineage>
</organism>
<name>X0TS66_9ZZZZ</name>
<sequence length="152" mass="16943">QLHVVEGLIAPEFGLPLIAGFDFGLTPALIVMQLQGETLCVLREFIEINMGIERFSTAVIPQLRLMYPEWADLGKDWITCVDPSGDARKDTDEKTCVQILNSKGFRCILGPIPWEERRHSVVHYLKGLTSKGKLAFQISKKGCPITVKGFQG</sequence>
<accession>X0TS66</accession>
<feature type="non-terminal residue" evidence="1">
    <location>
        <position position="152"/>
    </location>
</feature>
<dbReference type="EMBL" id="BARS01013402">
    <property type="protein sequence ID" value="GAF96428.1"/>
    <property type="molecule type" value="Genomic_DNA"/>
</dbReference>
<feature type="non-terminal residue" evidence="1">
    <location>
        <position position="1"/>
    </location>
</feature>
<comment type="caution">
    <text evidence="1">The sequence shown here is derived from an EMBL/GenBank/DDBJ whole genome shotgun (WGS) entry which is preliminary data.</text>
</comment>
<gene>
    <name evidence="1" type="ORF">S01H1_23295</name>
</gene>
<evidence type="ECO:0000313" key="1">
    <source>
        <dbReference type="EMBL" id="GAF96428.1"/>
    </source>
</evidence>
<evidence type="ECO:0008006" key="2">
    <source>
        <dbReference type="Google" id="ProtNLM"/>
    </source>
</evidence>